<gene>
    <name evidence="1" type="ORF">SAMN04489858_106198</name>
</gene>
<sequence>MARELTGRHVLAITVGAFGTIIAVNLVLAVNAVGSFPGLEVANSYVASQQFDRDRQAQAALGWSVTSAHDGRMLTLTVRDEAGLPVRLDDFSATIGRPTHAGADVTPDFGYDGGVYRAELQLEPGAWIIHVTALAPDGTPFRQRLDLHSDAQVRR</sequence>
<dbReference type="STRING" id="364199.SAMN04489858_106198"/>
<dbReference type="InterPro" id="IPR008620">
    <property type="entry name" value="FixH"/>
</dbReference>
<dbReference type="Pfam" id="PF05751">
    <property type="entry name" value="FixH"/>
    <property type="match status" value="1"/>
</dbReference>
<dbReference type="RefSeq" id="WP_090734728.1">
    <property type="nucleotide sequence ID" value="NZ_FOHO01000006.1"/>
</dbReference>
<dbReference type="PIRSF" id="PIRSF011386">
    <property type="entry name" value="FixH"/>
    <property type="match status" value="1"/>
</dbReference>
<dbReference type="OrthoDB" id="1495896at2"/>
<name>A0A1I0FF67_9RHOB</name>
<dbReference type="EMBL" id="FOHO01000006">
    <property type="protein sequence ID" value="SET56643.1"/>
    <property type="molecule type" value="Genomic_DNA"/>
</dbReference>
<accession>A0A1I0FF67</accession>
<dbReference type="AlphaFoldDB" id="A0A1I0FF67"/>
<dbReference type="Proteomes" id="UP000199180">
    <property type="component" value="Unassembled WGS sequence"/>
</dbReference>
<reference evidence="1 2" key="1">
    <citation type="submission" date="2016-10" db="EMBL/GenBank/DDBJ databases">
        <authorList>
            <person name="de Groot N.N."/>
        </authorList>
    </citation>
    <scope>NUCLEOTIDE SEQUENCE [LARGE SCALE GENOMIC DNA]</scope>
    <source>
        <strain evidence="1 2">DSM 17862</strain>
    </source>
</reference>
<proteinExistence type="predicted"/>
<evidence type="ECO:0000313" key="1">
    <source>
        <dbReference type="EMBL" id="SET56643.1"/>
    </source>
</evidence>
<organism evidence="1 2">
    <name type="scientific">Paracoccus homiensis</name>
    <dbReference type="NCBI Taxonomy" id="364199"/>
    <lineage>
        <taxon>Bacteria</taxon>
        <taxon>Pseudomonadati</taxon>
        <taxon>Pseudomonadota</taxon>
        <taxon>Alphaproteobacteria</taxon>
        <taxon>Rhodobacterales</taxon>
        <taxon>Paracoccaceae</taxon>
        <taxon>Paracoccus</taxon>
    </lineage>
</organism>
<protein>
    <submittedName>
        <fullName evidence="1">Nitrogen fixation protein FixH</fullName>
    </submittedName>
</protein>
<dbReference type="InterPro" id="IPR018037">
    <property type="entry name" value="FixH_proteobacterial"/>
</dbReference>
<keyword evidence="2" id="KW-1185">Reference proteome</keyword>
<evidence type="ECO:0000313" key="2">
    <source>
        <dbReference type="Proteomes" id="UP000199180"/>
    </source>
</evidence>